<dbReference type="Proteomes" id="UP000325273">
    <property type="component" value="Unassembled WGS sequence"/>
</dbReference>
<evidence type="ECO:0000313" key="2">
    <source>
        <dbReference type="Proteomes" id="UP000325273"/>
    </source>
</evidence>
<evidence type="ECO:0000313" key="1">
    <source>
        <dbReference type="EMBL" id="KAA1004637.1"/>
    </source>
</evidence>
<dbReference type="AlphaFoldDB" id="A0A5B0GMH2"/>
<protein>
    <submittedName>
        <fullName evidence="1">Uncharacterized protein</fullName>
    </submittedName>
</protein>
<keyword evidence="2" id="KW-1185">Reference proteome</keyword>
<dbReference type="RefSeq" id="WP_149673587.1">
    <property type="nucleotide sequence ID" value="NZ_VTUZ01000026.1"/>
</dbReference>
<reference evidence="1 2" key="1">
    <citation type="submission" date="2019-08" db="EMBL/GenBank/DDBJ databases">
        <title>Paraburkholderia sp. DCY113.</title>
        <authorList>
            <person name="Kang J."/>
        </authorList>
    </citation>
    <scope>NUCLEOTIDE SEQUENCE [LARGE SCALE GENOMIC DNA]</scope>
    <source>
        <strain evidence="1 2">DCY113</strain>
    </source>
</reference>
<dbReference type="EMBL" id="VTUZ01000026">
    <property type="protein sequence ID" value="KAA1004637.1"/>
    <property type="molecule type" value="Genomic_DNA"/>
</dbReference>
<gene>
    <name evidence="1" type="ORF">FVF58_31005</name>
</gene>
<organism evidence="1 2">
    <name type="scientific">Paraburkholderia panacisoli</name>
    <dbReference type="NCBI Taxonomy" id="2603818"/>
    <lineage>
        <taxon>Bacteria</taxon>
        <taxon>Pseudomonadati</taxon>
        <taxon>Pseudomonadota</taxon>
        <taxon>Betaproteobacteria</taxon>
        <taxon>Burkholderiales</taxon>
        <taxon>Burkholderiaceae</taxon>
        <taxon>Paraburkholderia</taxon>
    </lineage>
</organism>
<sequence>MTTSIGTPRAHSSPAASPPVALTGLPAALASVLVLFTTCFADSAAAQQVVNPGDIVVERTVTPRDAFVPVPRDQDPVAVRATTFPANSFNPAIAQLVGDSDLTNAHGSSGVAAGGVPGGTGMQAVAQILSGKATGNNIALNAGGIGGPTAGIGGAISSSVTGALAPLSNVLGGALGGLK</sequence>
<name>A0A5B0GMH2_9BURK</name>
<accession>A0A5B0GMH2</accession>
<proteinExistence type="predicted"/>
<comment type="caution">
    <text evidence="1">The sequence shown here is derived from an EMBL/GenBank/DDBJ whole genome shotgun (WGS) entry which is preliminary data.</text>
</comment>